<dbReference type="InterPro" id="IPR004170">
    <property type="entry name" value="WWE_dom"/>
</dbReference>
<dbReference type="EMBL" id="CAUJNA010000447">
    <property type="protein sequence ID" value="CAJ1377228.1"/>
    <property type="molecule type" value="Genomic_DNA"/>
</dbReference>
<dbReference type="Pfam" id="PF02862">
    <property type="entry name" value="DDHD"/>
    <property type="match status" value="2"/>
</dbReference>
<dbReference type="Gene3D" id="3.40.50.1820">
    <property type="entry name" value="alpha/beta hydrolase"/>
    <property type="match status" value="1"/>
</dbReference>
<dbReference type="PROSITE" id="PS50918">
    <property type="entry name" value="WWE"/>
    <property type="match status" value="1"/>
</dbReference>
<organism evidence="3 4">
    <name type="scientific">Effrenium voratum</name>
    <dbReference type="NCBI Taxonomy" id="2562239"/>
    <lineage>
        <taxon>Eukaryota</taxon>
        <taxon>Sar</taxon>
        <taxon>Alveolata</taxon>
        <taxon>Dinophyceae</taxon>
        <taxon>Suessiales</taxon>
        <taxon>Symbiodiniaceae</taxon>
        <taxon>Effrenium</taxon>
    </lineage>
</organism>
<dbReference type="GO" id="GO:0046872">
    <property type="term" value="F:metal ion binding"/>
    <property type="evidence" value="ECO:0007669"/>
    <property type="project" value="InterPro"/>
</dbReference>
<dbReference type="SMART" id="SM01127">
    <property type="entry name" value="DDHD"/>
    <property type="match status" value="1"/>
</dbReference>
<proteinExistence type="predicted"/>
<dbReference type="GO" id="GO:0004620">
    <property type="term" value="F:phospholipase activity"/>
    <property type="evidence" value="ECO:0007669"/>
    <property type="project" value="TreeGrafter"/>
</dbReference>
<protein>
    <submittedName>
        <fullName evidence="3">Uncharacterized protein</fullName>
    </submittedName>
</protein>
<dbReference type="InterPro" id="IPR029058">
    <property type="entry name" value="AB_hydrolase_fold"/>
</dbReference>
<dbReference type="GO" id="GO:0005737">
    <property type="term" value="C:cytoplasm"/>
    <property type="evidence" value="ECO:0007669"/>
    <property type="project" value="TreeGrafter"/>
</dbReference>
<dbReference type="SUPFAM" id="SSF53474">
    <property type="entry name" value="alpha/beta-Hydrolases"/>
    <property type="match status" value="1"/>
</dbReference>
<dbReference type="PANTHER" id="PTHR23509">
    <property type="entry name" value="PA-PL1 PHOSPHOLIPASE FAMILY"/>
    <property type="match status" value="1"/>
</dbReference>
<feature type="domain" description="WWE" evidence="1">
    <location>
        <begin position="1"/>
        <end position="69"/>
    </location>
</feature>
<feature type="domain" description="DDHD" evidence="2">
    <location>
        <begin position="326"/>
        <end position="471"/>
    </location>
</feature>
<evidence type="ECO:0000259" key="2">
    <source>
        <dbReference type="PROSITE" id="PS51043"/>
    </source>
</evidence>
<gene>
    <name evidence="3" type="ORF">EVOR1521_LOCUS6084</name>
</gene>
<accession>A0AA36HXK5</accession>
<dbReference type="PROSITE" id="PS51043">
    <property type="entry name" value="DDHD"/>
    <property type="match status" value="1"/>
</dbReference>
<name>A0AA36HXK5_9DINO</name>
<reference evidence="3" key="1">
    <citation type="submission" date="2023-08" db="EMBL/GenBank/DDBJ databases">
        <authorList>
            <person name="Chen Y."/>
            <person name="Shah S."/>
            <person name="Dougan E. K."/>
            <person name="Thang M."/>
            <person name="Chan C."/>
        </authorList>
    </citation>
    <scope>NUCLEOTIDE SEQUENCE</scope>
</reference>
<dbReference type="InterPro" id="IPR058055">
    <property type="entry name" value="PA-PLA1"/>
</dbReference>
<dbReference type="AlphaFoldDB" id="A0AA36HXK5"/>
<keyword evidence="4" id="KW-1185">Reference proteome</keyword>
<dbReference type="Proteomes" id="UP001178507">
    <property type="component" value="Unassembled WGS sequence"/>
</dbReference>
<evidence type="ECO:0000313" key="3">
    <source>
        <dbReference type="EMBL" id="CAJ1377228.1"/>
    </source>
</evidence>
<sequence length="497" mass="55365">MAAWFFRSADAWAPFRRCDQRRLEQSLEGLEGAAPRRAPVPVNGGRGEVDLQQRLYLDRYANVSCPVRRSIWYRKNELGIEPYEEAEDAEVESIYQALKAGDAQASAVVSGDREVRAVKSWIGQIEMRESPCSSPGSWFNDVEVHRGFKVESQAGDEEEFLSEEVSHFFILTHGLGEKLSRKMGGGLAHVASDLRSGMQQSLLLLAGYTKTGTAWEPPEDGRPVVRCDVIPLEWWESLHSEDMDARLEDITLPSLGMLRDVANCAISDAIFYMQNRGKLLGTIHVKLEEMVARIKQYNPGFSGGISLVGHSLGGVIFFDLLAAEDLSFRPRALITLGAPTALFLHCAQVNLDAGLSLAKSLQFYNIFHPLDPVAYRLEPLLDRSLRQTPPALIPAAAVGSEFWRWVGLEESAAGSPTASPPRLNGGNRIDWMLQEESMTSTAGALLQAIPSHLCYFKSPDVAMFLCMELCQPNARRRRFRKAHRYENSWEVRKVGVA</sequence>
<dbReference type="PANTHER" id="PTHR23509:SF10">
    <property type="entry name" value="LD21067P"/>
    <property type="match status" value="1"/>
</dbReference>
<evidence type="ECO:0000259" key="1">
    <source>
        <dbReference type="PROSITE" id="PS50918"/>
    </source>
</evidence>
<dbReference type="InterPro" id="IPR004177">
    <property type="entry name" value="DDHD_dom"/>
</dbReference>
<comment type="caution">
    <text evidence="3">The sequence shown here is derived from an EMBL/GenBank/DDBJ whole genome shotgun (WGS) entry which is preliminary data.</text>
</comment>
<evidence type="ECO:0000313" key="4">
    <source>
        <dbReference type="Proteomes" id="UP001178507"/>
    </source>
</evidence>